<dbReference type="EMBL" id="AFOY02000015">
    <property type="protein sequence ID" value="EXF93550.1"/>
    <property type="molecule type" value="Genomic_DNA"/>
</dbReference>
<dbReference type="RefSeq" id="WP_019690186.1">
    <property type="nucleotide sequence ID" value="NZ_AFOY02000015.1"/>
</dbReference>
<dbReference type="InterPro" id="IPR036388">
    <property type="entry name" value="WH-like_DNA-bd_sf"/>
</dbReference>
<comment type="caution">
    <text evidence="6">The sequence shown here is derived from an EMBL/GenBank/DDBJ whole genome shotgun (WGS) entry which is preliminary data.</text>
</comment>
<dbReference type="SUPFAM" id="SSF46785">
    <property type="entry name" value="Winged helix' DNA-binding domain"/>
    <property type="match status" value="1"/>
</dbReference>
<dbReference type="PATRIC" id="fig|1042209.11.peg.3919"/>
<proteinExistence type="inferred from homology"/>
<dbReference type="SUPFAM" id="SSF53850">
    <property type="entry name" value="Periplasmic binding protein-like II"/>
    <property type="match status" value="1"/>
</dbReference>
<dbReference type="PANTHER" id="PTHR30537">
    <property type="entry name" value="HTH-TYPE TRANSCRIPTIONAL REGULATOR"/>
    <property type="match status" value="1"/>
</dbReference>
<keyword evidence="2" id="KW-0805">Transcription regulation</keyword>
<evidence type="ECO:0000256" key="3">
    <source>
        <dbReference type="ARBA" id="ARBA00023125"/>
    </source>
</evidence>
<accession>A0A010SKL8</accession>
<evidence type="ECO:0000313" key="7">
    <source>
        <dbReference type="Proteomes" id="UP000022611"/>
    </source>
</evidence>
<gene>
    <name evidence="6" type="ORF">HK44_007685</name>
</gene>
<keyword evidence="4" id="KW-0804">Transcription</keyword>
<name>A0A010SKL8_PSEFL</name>
<evidence type="ECO:0000256" key="4">
    <source>
        <dbReference type="ARBA" id="ARBA00023163"/>
    </source>
</evidence>
<dbReference type="OrthoDB" id="9786526at2"/>
<dbReference type="CDD" id="cd08422">
    <property type="entry name" value="PBP2_CrgA_like"/>
    <property type="match status" value="1"/>
</dbReference>
<sequence length="316" mass="34644">MDRLWAMQVFVRVVECGSFSRAAESLDIANATVTSSVRNLETYLGVTLLSRNTRSLRLTDEGEGYFEQCTRLLRQIEETEASVRQKKGEISGQLCIESPAAFARALLCPALPAFTAQHPGLSVALRLTDHAEDLIASGTDIAIRIDSVNDADLVARPLYQAHYVACASPGFLARLETPSHPQELDPQCCLGIFGPGRYAVSNWSFQRGVENHTLTPRGSLHFNSTDALIEAALADQGYIYVLDVFVNGLISRGALVELFPGWGTSSRSFYTVTPKARFVAPRTRAFIDFILATLDAQRRPPADASIVLRQGRRGLV</sequence>
<dbReference type="PANTHER" id="PTHR30537:SF5">
    <property type="entry name" value="HTH-TYPE TRANSCRIPTIONAL ACTIVATOR TTDR-RELATED"/>
    <property type="match status" value="1"/>
</dbReference>
<dbReference type="FunFam" id="1.10.10.10:FF:000001">
    <property type="entry name" value="LysR family transcriptional regulator"/>
    <property type="match status" value="1"/>
</dbReference>
<dbReference type="InterPro" id="IPR000847">
    <property type="entry name" value="LysR_HTH_N"/>
</dbReference>
<dbReference type="PROSITE" id="PS50931">
    <property type="entry name" value="HTH_LYSR"/>
    <property type="match status" value="1"/>
</dbReference>
<dbReference type="Proteomes" id="UP000022611">
    <property type="component" value="Unassembled WGS sequence"/>
</dbReference>
<dbReference type="GO" id="GO:0003677">
    <property type="term" value="F:DNA binding"/>
    <property type="evidence" value="ECO:0007669"/>
    <property type="project" value="UniProtKB-KW"/>
</dbReference>
<organism evidence="6 7">
    <name type="scientific">Pseudomonas fluorescens HK44</name>
    <dbReference type="NCBI Taxonomy" id="1042209"/>
    <lineage>
        <taxon>Bacteria</taxon>
        <taxon>Pseudomonadati</taxon>
        <taxon>Pseudomonadota</taxon>
        <taxon>Gammaproteobacteria</taxon>
        <taxon>Pseudomonadales</taxon>
        <taxon>Pseudomonadaceae</taxon>
        <taxon>Pseudomonas</taxon>
    </lineage>
</organism>
<dbReference type="AlphaFoldDB" id="A0A010SKL8"/>
<comment type="similarity">
    <text evidence="1">Belongs to the LysR transcriptional regulatory family.</text>
</comment>
<dbReference type="Pfam" id="PF00126">
    <property type="entry name" value="HTH_1"/>
    <property type="match status" value="1"/>
</dbReference>
<dbReference type="InterPro" id="IPR058163">
    <property type="entry name" value="LysR-type_TF_proteobact-type"/>
</dbReference>
<evidence type="ECO:0000259" key="5">
    <source>
        <dbReference type="PROSITE" id="PS50931"/>
    </source>
</evidence>
<dbReference type="InterPro" id="IPR036390">
    <property type="entry name" value="WH_DNA-bd_sf"/>
</dbReference>
<dbReference type="Pfam" id="PF03466">
    <property type="entry name" value="LysR_substrate"/>
    <property type="match status" value="1"/>
</dbReference>
<evidence type="ECO:0000313" key="6">
    <source>
        <dbReference type="EMBL" id="EXF93550.1"/>
    </source>
</evidence>
<dbReference type="eggNOG" id="COG0583">
    <property type="taxonomic scope" value="Bacteria"/>
</dbReference>
<dbReference type="Gene3D" id="1.10.10.10">
    <property type="entry name" value="Winged helix-like DNA-binding domain superfamily/Winged helix DNA-binding domain"/>
    <property type="match status" value="1"/>
</dbReference>
<dbReference type="Gene3D" id="3.40.190.290">
    <property type="match status" value="1"/>
</dbReference>
<dbReference type="InterPro" id="IPR005119">
    <property type="entry name" value="LysR_subst-bd"/>
</dbReference>
<protein>
    <submittedName>
        <fullName evidence="6">LysR family transcriptional regulator</fullName>
    </submittedName>
</protein>
<dbReference type="HOGENOM" id="CLU_039613_16_1_6"/>
<reference evidence="6 7" key="1">
    <citation type="journal article" date="2011" name="J. Bacteriol.">
        <title>Draft genome sequence of the polycyclic aromatic hydrocarbon-degrading, genetically engineered bioluminescent bioreporter Pseudomonas fluorescens HK44.</title>
        <authorList>
            <person name="Chauhan A."/>
            <person name="Layton A.C."/>
            <person name="Williams D.E."/>
            <person name="Smartt A.E."/>
            <person name="Ripp S."/>
            <person name="Karpinets T.V."/>
            <person name="Brown S.D."/>
            <person name="Sayler G.S."/>
        </authorList>
    </citation>
    <scope>NUCLEOTIDE SEQUENCE [LARGE SCALE GENOMIC DNA]</scope>
    <source>
        <strain evidence="6 7">HK44</strain>
    </source>
</reference>
<keyword evidence="3" id="KW-0238">DNA-binding</keyword>
<dbReference type="GO" id="GO:0003700">
    <property type="term" value="F:DNA-binding transcription factor activity"/>
    <property type="evidence" value="ECO:0007669"/>
    <property type="project" value="InterPro"/>
</dbReference>
<evidence type="ECO:0000256" key="2">
    <source>
        <dbReference type="ARBA" id="ARBA00023015"/>
    </source>
</evidence>
<feature type="domain" description="HTH lysR-type" evidence="5">
    <location>
        <begin position="1"/>
        <end position="59"/>
    </location>
</feature>
<evidence type="ECO:0000256" key="1">
    <source>
        <dbReference type="ARBA" id="ARBA00009437"/>
    </source>
</evidence>